<gene>
    <name evidence="2" type="ORF">GP473_05550</name>
</gene>
<keyword evidence="1" id="KW-1133">Transmembrane helix</keyword>
<protein>
    <recommendedName>
        <fullName evidence="4">Esterase</fullName>
    </recommendedName>
</protein>
<dbReference type="PANTHER" id="PTHR48098:SF1">
    <property type="entry name" value="DIACYLGLYCEROL ACYLTRANSFERASE_MYCOLYLTRANSFERASE AG85A"/>
    <property type="match status" value="1"/>
</dbReference>
<keyword evidence="1" id="KW-0812">Transmembrane</keyword>
<feature type="transmembrane region" description="Helical" evidence="1">
    <location>
        <begin position="89"/>
        <end position="108"/>
    </location>
</feature>
<keyword evidence="3" id="KW-1185">Reference proteome</keyword>
<dbReference type="EMBL" id="CP046883">
    <property type="protein sequence ID" value="QNH96193.1"/>
    <property type="molecule type" value="Genomic_DNA"/>
</dbReference>
<feature type="transmembrane region" description="Helical" evidence="1">
    <location>
        <begin position="115"/>
        <end position="138"/>
    </location>
</feature>
<sequence>MLSCVLGRDYSSLMLDFIRSIPLQGTAATTATWIFLILSIALLIRTQAAGKQRRIGVVCLILSIILAAPLLGTLIFGYGIPLNEIPRSLIIASILLFTAFFLTCVAIYTHWRKTWTILPLAVVTVCTMLVGNQAYGLYPDLEALIPSVSYNEAQESDIPQVKNTDHTIPADQWTPSPDMPEMGTRVSMHVPTPQSKFQARNADVYLPPAWFTSPRPELPVLVLMHGIPGAPDQWIDEAGALKPVANYQKNHNGLAPIIVSIDSTGGWVKNPLCTDSPQANITTYLTKDIPQWLIKRLGANQDQQTWTLGGLSYGGTCALQTLAQHPESYGAFLDYSGEFTPNDSQSHKSTVKDFFNNNEDLFKKRNPADIFTSAANDNSDKFEGLEGRFVAGTGDRSAQKDLTRLNALANKVGIQSTFRAIPGRHDFRVWRTAIAQDFGFVIERGELPK</sequence>
<keyword evidence="1" id="KW-0472">Membrane</keyword>
<dbReference type="Pfam" id="PF00756">
    <property type="entry name" value="Esterase"/>
    <property type="match status" value="1"/>
</dbReference>
<dbReference type="Proteomes" id="UP000515275">
    <property type="component" value="Chromosome"/>
</dbReference>
<dbReference type="InterPro" id="IPR050583">
    <property type="entry name" value="Mycobacterial_A85_antigen"/>
</dbReference>
<evidence type="ECO:0000256" key="1">
    <source>
        <dbReference type="SAM" id="Phobius"/>
    </source>
</evidence>
<dbReference type="GO" id="GO:0016747">
    <property type="term" value="F:acyltransferase activity, transferring groups other than amino-acyl groups"/>
    <property type="evidence" value="ECO:0007669"/>
    <property type="project" value="TreeGrafter"/>
</dbReference>
<dbReference type="SUPFAM" id="SSF53474">
    <property type="entry name" value="alpha/beta-Hydrolases"/>
    <property type="match status" value="1"/>
</dbReference>
<dbReference type="AlphaFoldDB" id="A0A7G7YNX3"/>
<name>A0A7G7YNX3_9CORY</name>
<reference evidence="2 3" key="1">
    <citation type="submission" date="2019-12" db="EMBL/GenBank/DDBJ databases">
        <title>Corynebacterium sp. nov., isolated from feces of the Anser Albifrons in China.</title>
        <authorList>
            <person name="Liu Q."/>
        </authorList>
    </citation>
    <scope>NUCLEOTIDE SEQUENCE [LARGE SCALE GENOMIC DNA]</scope>
    <source>
        <strain evidence="2 3">23H37-10</strain>
    </source>
</reference>
<feature type="transmembrane region" description="Helical" evidence="1">
    <location>
        <begin position="55"/>
        <end position="77"/>
    </location>
</feature>
<dbReference type="PANTHER" id="PTHR48098">
    <property type="entry name" value="ENTEROCHELIN ESTERASE-RELATED"/>
    <property type="match status" value="1"/>
</dbReference>
<proteinExistence type="predicted"/>
<evidence type="ECO:0000313" key="2">
    <source>
        <dbReference type="EMBL" id="QNH96193.1"/>
    </source>
</evidence>
<dbReference type="Gene3D" id="3.40.50.1820">
    <property type="entry name" value="alpha/beta hydrolase"/>
    <property type="match status" value="1"/>
</dbReference>
<dbReference type="InterPro" id="IPR029058">
    <property type="entry name" value="AB_hydrolase_fold"/>
</dbReference>
<evidence type="ECO:0008006" key="4">
    <source>
        <dbReference type="Google" id="ProtNLM"/>
    </source>
</evidence>
<dbReference type="InterPro" id="IPR000801">
    <property type="entry name" value="Esterase-like"/>
</dbReference>
<accession>A0A7G7YNX3</accession>
<feature type="transmembrane region" description="Helical" evidence="1">
    <location>
        <begin position="20"/>
        <end position="43"/>
    </location>
</feature>
<evidence type="ECO:0000313" key="3">
    <source>
        <dbReference type="Proteomes" id="UP000515275"/>
    </source>
</evidence>
<dbReference type="KEGG" id="cans:GP473_05550"/>
<organism evidence="2 3">
    <name type="scientific">Corynebacterium anserum</name>
    <dbReference type="NCBI Taxonomy" id="2684406"/>
    <lineage>
        <taxon>Bacteria</taxon>
        <taxon>Bacillati</taxon>
        <taxon>Actinomycetota</taxon>
        <taxon>Actinomycetes</taxon>
        <taxon>Mycobacteriales</taxon>
        <taxon>Corynebacteriaceae</taxon>
        <taxon>Corynebacterium</taxon>
    </lineage>
</organism>